<gene>
    <name evidence="1" type="ORF">BCR34DRAFT_604038</name>
</gene>
<evidence type="ECO:0000313" key="1">
    <source>
        <dbReference type="EMBL" id="ORY07039.1"/>
    </source>
</evidence>
<comment type="caution">
    <text evidence="1">The sequence shown here is derived from an EMBL/GenBank/DDBJ whole genome shotgun (WGS) entry which is preliminary data.</text>
</comment>
<proteinExistence type="predicted"/>
<accession>A0A1Y1Z9V5</accession>
<dbReference type="EMBL" id="MCFA01000112">
    <property type="protein sequence ID" value="ORY07039.1"/>
    <property type="molecule type" value="Genomic_DNA"/>
</dbReference>
<protein>
    <submittedName>
        <fullName evidence="1">Uncharacterized protein</fullName>
    </submittedName>
</protein>
<organism evidence="1 2">
    <name type="scientific">Clohesyomyces aquaticus</name>
    <dbReference type="NCBI Taxonomy" id="1231657"/>
    <lineage>
        <taxon>Eukaryota</taxon>
        <taxon>Fungi</taxon>
        <taxon>Dikarya</taxon>
        <taxon>Ascomycota</taxon>
        <taxon>Pezizomycotina</taxon>
        <taxon>Dothideomycetes</taxon>
        <taxon>Pleosporomycetidae</taxon>
        <taxon>Pleosporales</taxon>
        <taxon>Lindgomycetaceae</taxon>
        <taxon>Clohesyomyces</taxon>
    </lineage>
</organism>
<evidence type="ECO:0000313" key="2">
    <source>
        <dbReference type="Proteomes" id="UP000193144"/>
    </source>
</evidence>
<reference evidence="1 2" key="1">
    <citation type="submission" date="2016-07" db="EMBL/GenBank/DDBJ databases">
        <title>Pervasive Adenine N6-methylation of Active Genes in Fungi.</title>
        <authorList>
            <consortium name="DOE Joint Genome Institute"/>
            <person name="Mondo S.J."/>
            <person name="Dannebaum R.O."/>
            <person name="Kuo R.C."/>
            <person name="Labutti K."/>
            <person name="Haridas S."/>
            <person name="Kuo A."/>
            <person name="Salamov A."/>
            <person name="Ahrendt S.R."/>
            <person name="Lipzen A."/>
            <person name="Sullivan W."/>
            <person name="Andreopoulos W.B."/>
            <person name="Clum A."/>
            <person name="Lindquist E."/>
            <person name="Daum C."/>
            <person name="Ramamoorthy G.K."/>
            <person name="Gryganskyi A."/>
            <person name="Culley D."/>
            <person name="Magnuson J.K."/>
            <person name="James T.Y."/>
            <person name="O'Malley M.A."/>
            <person name="Stajich J.E."/>
            <person name="Spatafora J.W."/>
            <person name="Visel A."/>
            <person name="Grigoriev I.V."/>
        </authorList>
    </citation>
    <scope>NUCLEOTIDE SEQUENCE [LARGE SCALE GENOMIC DNA]</scope>
    <source>
        <strain evidence="1 2">CBS 115471</strain>
    </source>
</reference>
<dbReference type="AlphaFoldDB" id="A0A1Y1Z9V5"/>
<name>A0A1Y1Z9V5_9PLEO</name>
<dbReference type="Proteomes" id="UP000193144">
    <property type="component" value="Unassembled WGS sequence"/>
</dbReference>
<keyword evidence="2" id="KW-1185">Reference proteome</keyword>
<sequence>MDRLQPAATLSSNRNSPTFNFNACEFNFNFSSTSASTPPSNTFSTRTGSALLDLPVELRLQIYGFLFPPLMLAGPSEAYANLFLSCRNVKQELEGELARAMRAAFERLEKEHNVKIRATPPIKFGSKPLSTLARLRTLVLSFPVDVFIGKPFTFFTKSWSVVPDRVLLDTHRKLGLPDFPSGLSPLQIRALSRLPRPLSVLVRLDLLNLTIKYHDSSTALTKETPVVTQGLRKVMLGTSATQVLHSEFRNGLVRALFLLFDGKEGGLLRCRRVVAVFTGCRGYGGYLANMSTNHPGWEVSYEHGGEGGLAVARWERKVVGIGEGEGV</sequence>
<dbReference type="OrthoDB" id="3801372at2759"/>